<keyword evidence="3" id="KW-0378">Hydrolase</keyword>
<name>A0A2N5HAE8_9BACI</name>
<dbReference type="OrthoDB" id="4376109at2"/>
<gene>
    <name evidence="5" type="ORF">CVD27_20025</name>
</gene>
<evidence type="ECO:0000256" key="3">
    <source>
        <dbReference type="ARBA" id="ARBA00022801"/>
    </source>
</evidence>
<keyword evidence="6" id="KW-1185">Reference proteome</keyword>
<sequence>MKKITGVTLVTATTLIALNPSPSKQEELTPRVNLQQDLHSTSLTDESLQIPVTLVDTIDGDTIKVRVQRKIETVRYLLMDTPESKKPKMCVQPYAKEAFFRNEELVMSGSLTIEYEKGNIRDSYGRLLAYVYVDGQSVQETLLREGFARVAYIMNPPYKYLSLYREDERLAQRGQLNIWSKPNFVREWGFNGCAPS</sequence>
<dbReference type="SUPFAM" id="SSF50199">
    <property type="entry name" value="Staphylococcal nuclease"/>
    <property type="match status" value="1"/>
</dbReference>
<accession>A0A2N5HAE8</accession>
<comment type="caution">
    <text evidence="5">The sequence shown here is derived from an EMBL/GenBank/DDBJ whole genome shotgun (WGS) entry which is preliminary data.</text>
</comment>
<evidence type="ECO:0000313" key="6">
    <source>
        <dbReference type="Proteomes" id="UP000234950"/>
    </source>
</evidence>
<organism evidence="5 6">
    <name type="scientific">Neobacillus cucumis</name>
    <dbReference type="NCBI Taxonomy" id="1740721"/>
    <lineage>
        <taxon>Bacteria</taxon>
        <taxon>Bacillati</taxon>
        <taxon>Bacillota</taxon>
        <taxon>Bacilli</taxon>
        <taxon>Bacillales</taxon>
        <taxon>Bacillaceae</taxon>
        <taxon>Neobacillus</taxon>
    </lineage>
</organism>
<dbReference type="PROSITE" id="PS50830">
    <property type="entry name" value="TNASE_3"/>
    <property type="match status" value="1"/>
</dbReference>
<dbReference type="Gene3D" id="2.40.50.90">
    <property type="match status" value="1"/>
</dbReference>
<dbReference type="Proteomes" id="UP000234950">
    <property type="component" value="Unassembled WGS sequence"/>
</dbReference>
<dbReference type="PANTHER" id="PTHR12302:SF3">
    <property type="entry name" value="SERINE_THREONINE-PROTEIN KINASE 31"/>
    <property type="match status" value="1"/>
</dbReference>
<evidence type="ECO:0000313" key="5">
    <source>
        <dbReference type="EMBL" id="PLS02485.1"/>
    </source>
</evidence>
<evidence type="ECO:0000256" key="1">
    <source>
        <dbReference type="ARBA" id="ARBA00022722"/>
    </source>
</evidence>
<dbReference type="GO" id="GO:0016787">
    <property type="term" value="F:hydrolase activity"/>
    <property type="evidence" value="ECO:0007669"/>
    <property type="project" value="UniProtKB-KW"/>
</dbReference>
<dbReference type="PANTHER" id="PTHR12302">
    <property type="entry name" value="EBNA2 BINDING PROTEIN P100"/>
    <property type="match status" value="1"/>
</dbReference>
<evidence type="ECO:0000256" key="2">
    <source>
        <dbReference type="ARBA" id="ARBA00022759"/>
    </source>
</evidence>
<dbReference type="InterPro" id="IPR016071">
    <property type="entry name" value="Staphylococal_nuclease_OB-fold"/>
</dbReference>
<keyword evidence="1" id="KW-0540">Nuclease</keyword>
<feature type="domain" description="TNase-like" evidence="4">
    <location>
        <begin position="48"/>
        <end position="181"/>
    </location>
</feature>
<dbReference type="InterPro" id="IPR035437">
    <property type="entry name" value="SNase_OB-fold_sf"/>
</dbReference>
<dbReference type="AlphaFoldDB" id="A0A2N5HAE8"/>
<dbReference type="GO" id="GO:0004519">
    <property type="term" value="F:endonuclease activity"/>
    <property type="evidence" value="ECO:0007669"/>
    <property type="project" value="UniProtKB-KW"/>
</dbReference>
<evidence type="ECO:0000259" key="4">
    <source>
        <dbReference type="PROSITE" id="PS50830"/>
    </source>
</evidence>
<dbReference type="Pfam" id="PF00565">
    <property type="entry name" value="SNase"/>
    <property type="match status" value="1"/>
</dbReference>
<proteinExistence type="predicted"/>
<protein>
    <submittedName>
        <fullName evidence="5">Endonuclease</fullName>
    </submittedName>
</protein>
<dbReference type="RefSeq" id="WP_101649862.1">
    <property type="nucleotide sequence ID" value="NZ_PGVE01000072.1"/>
</dbReference>
<dbReference type="SMART" id="SM00318">
    <property type="entry name" value="SNc"/>
    <property type="match status" value="1"/>
</dbReference>
<reference evidence="5 6" key="1">
    <citation type="submission" date="2017-11" db="EMBL/GenBank/DDBJ databases">
        <title>Comparitive Functional Genomics of Dry Heat Resistant strains isolated from the Viking Spacecraft.</title>
        <authorList>
            <person name="Seuylemezian A."/>
            <person name="Cooper K."/>
            <person name="Vaishampayan P."/>
        </authorList>
    </citation>
    <scope>NUCLEOTIDE SEQUENCE [LARGE SCALE GENOMIC DNA]</scope>
    <source>
        <strain evidence="5 6">V32-6</strain>
    </source>
</reference>
<keyword evidence="2 5" id="KW-0255">Endonuclease</keyword>
<dbReference type="EMBL" id="PGVE01000072">
    <property type="protein sequence ID" value="PLS02485.1"/>
    <property type="molecule type" value="Genomic_DNA"/>
</dbReference>